<dbReference type="InterPro" id="IPR009057">
    <property type="entry name" value="Homeodomain-like_sf"/>
</dbReference>
<dbReference type="InterPro" id="IPR013096">
    <property type="entry name" value="Cupin_2"/>
</dbReference>
<dbReference type="InterPro" id="IPR014710">
    <property type="entry name" value="RmlC-like_jellyroll"/>
</dbReference>
<evidence type="ECO:0000256" key="1">
    <source>
        <dbReference type="ARBA" id="ARBA00023015"/>
    </source>
</evidence>
<sequence>MKKPLLFKIPSSDKESFKVVFDDQPYFYDPLHFHPELQLTYIMEGSGTFFIGDHIQNFKAGDVILIGSNLTHVFRNDKVYYEEGSDLRAKAVSFFFTEESFGTDFFSLPECYRIKKLLERSSRGVQVRGETRRKVASMMRKVKEYDGFRRLLFFLEILSCIALSDEVEYLSSVGYTRYLREADSRKINDVFEYVLTNFPYQVKLQEVAEIANMSVTSFCRYFKLRTRKTFSLFLNEIRVGHACKLLKSNKHNVSEICYECGFNNISNFNRQFKAITGYTPTEFKRRYSV</sequence>
<evidence type="ECO:0000256" key="3">
    <source>
        <dbReference type="ARBA" id="ARBA00023163"/>
    </source>
</evidence>
<dbReference type="Pfam" id="PF07883">
    <property type="entry name" value="Cupin_2"/>
    <property type="match status" value="1"/>
</dbReference>
<feature type="domain" description="HTH araC/xylS-type" evidence="4">
    <location>
        <begin position="188"/>
        <end position="286"/>
    </location>
</feature>
<name>A0AAU9D416_9BACT</name>
<keyword evidence="1" id="KW-0805">Transcription regulation</keyword>
<dbReference type="InterPro" id="IPR011051">
    <property type="entry name" value="RmlC_Cupin_sf"/>
</dbReference>
<organism evidence="5 6">
    <name type="scientific">Fulvitalea axinellae</name>
    <dbReference type="NCBI Taxonomy" id="1182444"/>
    <lineage>
        <taxon>Bacteria</taxon>
        <taxon>Pseudomonadati</taxon>
        <taxon>Bacteroidota</taxon>
        <taxon>Cytophagia</taxon>
        <taxon>Cytophagales</taxon>
        <taxon>Persicobacteraceae</taxon>
        <taxon>Fulvitalea</taxon>
    </lineage>
</organism>
<dbReference type="PRINTS" id="PR00032">
    <property type="entry name" value="HTHARAC"/>
</dbReference>
<evidence type="ECO:0000313" key="5">
    <source>
        <dbReference type="EMBL" id="BDD10688.1"/>
    </source>
</evidence>
<dbReference type="Proteomes" id="UP001348817">
    <property type="component" value="Chromosome"/>
</dbReference>
<dbReference type="EMBL" id="AP025314">
    <property type="protein sequence ID" value="BDD10688.1"/>
    <property type="molecule type" value="Genomic_DNA"/>
</dbReference>
<evidence type="ECO:0000256" key="2">
    <source>
        <dbReference type="ARBA" id="ARBA00023125"/>
    </source>
</evidence>
<proteinExistence type="predicted"/>
<dbReference type="PANTHER" id="PTHR43280">
    <property type="entry name" value="ARAC-FAMILY TRANSCRIPTIONAL REGULATOR"/>
    <property type="match status" value="1"/>
</dbReference>
<dbReference type="CDD" id="cd06976">
    <property type="entry name" value="cupin_MtlR-like_N"/>
    <property type="match status" value="1"/>
</dbReference>
<dbReference type="SUPFAM" id="SSF51182">
    <property type="entry name" value="RmlC-like cupins"/>
    <property type="match status" value="1"/>
</dbReference>
<dbReference type="AlphaFoldDB" id="A0AAU9D416"/>
<accession>A0AAU9D416</accession>
<dbReference type="SUPFAM" id="SSF46689">
    <property type="entry name" value="Homeodomain-like"/>
    <property type="match status" value="1"/>
</dbReference>
<evidence type="ECO:0000313" key="6">
    <source>
        <dbReference type="Proteomes" id="UP001348817"/>
    </source>
</evidence>
<dbReference type="InterPro" id="IPR020449">
    <property type="entry name" value="Tscrpt_reg_AraC-type_HTH"/>
</dbReference>
<dbReference type="Gene3D" id="2.60.120.10">
    <property type="entry name" value="Jelly Rolls"/>
    <property type="match status" value="1"/>
</dbReference>
<dbReference type="GO" id="GO:0043565">
    <property type="term" value="F:sequence-specific DNA binding"/>
    <property type="evidence" value="ECO:0007669"/>
    <property type="project" value="InterPro"/>
</dbReference>
<dbReference type="Pfam" id="PF12833">
    <property type="entry name" value="HTH_18"/>
    <property type="match status" value="1"/>
</dbReference>
<dbReference type="Gene3D" id="1.10.10.60">
    <property type="entry name" value="Homeodomain-like"/>
    <property type="match status" value="2"/>
</dbReference>
<dbReference type="GO" id="GO:0003700">
    <property type="term" value="F:DNA-binding transcription factor activity"/>
    <property type="evidence" value="ECO:0007669"/>
    <property type="project" value="InterPro"/>
</dbReference>
<dbReference type="InterPro" id="IPR018060">
    <property type="entry name" value="HTH_AraC"/>
</dbReference>
<dbReference type="KEGG" id="fax:FUAX_31200"/>
<dbReference type="PANTHER" id="PTHR43280:SF27">
    <property type="entry name" value="TRANSCRIPTIONAL REGULATOR MTLR"/>
    <property type="match status" value="1"/>
</dbReference>
<keyword evidence="6" id="KW-1185">Reference proteome</keyword>
<keyword evidence="2" id="KW-0238">DNA-binding</keyword>
<protein>
    <submittedName>
        <fullName evidence="5">AraC family transcriptional regulator</fullName>
    </submittedName>
</protein>
<dbReference type="PROSITE" id="PS00041">
    <property type="entry name" value="HTH_ARAC_FAMILY_1"/>
    <property type="match status" value="1"/>
</dbReference>
<dbReference type="SMART" id="SM00342">
    <property type="entry name" value="HTH_ARAC"/>
    <property type="match status" value="1"/>
</dbReference>
<evidence type="ECO:0000259" key="4">
    <source>
        <dbReference type="PROSITE" id="PS01124"/>
    </source>
</evidence>
<dbReference type="InterPro" id="IPR018062">
    <property type="entry name" value="HTH_AraC-typ_CS"/>
</dbReference>
<reference evidence="5 6" key="1">
    <citation type="submission" date="2021-12" db="EMBL/GenBank/DDBJ databases">
        <title>Genome sequencing of bacteria with rrn-lacking chromosome and rrn-plasmid.</title>
        <authorList>
            <person name="Anda M."/>
            <person name="Iwasaki W."/>
        </authorList>
    </citation>
    <scope>NUCLEOTIDE SEQUENCE [LARGE SCALE GENOMIC DNA]</scope>
    <source>
        <strain evidence="5 6">DSM 100852</strain>
    </source>
</reference>
<dbReference type="RefSeq" id="WP_338392227.1">
    <property type="nucleotide sequence ID" value="NZ_AP025314.1"/>
</dbReference>
<dbReference type="PROSITE" id="PS01124">
    <property type="entry name" value="HTH_ARAC_FAMILY_2"/>
    <property type="match status" value="1"/>
</dbReference>
<keyword evidence="3" id="KW-0804">Transcription</keyword>
<gene>
    <name evidence="5" type="ORF">FUAX_31200</name>
</gene>